<dbReference type="Proteomes" id="UP000019114">
    <property type="component" value="Unassembled WGS sequence"/>
</dbReference>
<name>W4I8K1_PLAFA</name>
<evidence type="ECO:0000256" key="2">
    <source>
        <dbReference type="SAM" id="Phobius"/>
    </source>
</evidence>
<accession>W4I8K1</accession>
<dbReference type="EMBL" id="KI926126">
    <property type="protein sequence ID" value="ETW40021.1"/>
    <property type="molecule type" value="Genomic_DNA"/>
</dbReference>
<keyword evidence="2" id="KW-0812">Transmembrane</keyword>
<keyword evidence="2" id="KW-0472">Membrane</keyword>
<feature type="compositionally biased region" description="Acidic residues" evidence="1">
    <location>
        <begin position="374"/>
        <end position="394"/>
    </location>
</feature>
<dbReference type="SUPFAM" id="SSF53474">
    <property type="entry name" value="alpha/beta-Hydrolases"/>
    <property type="match status" value="1"/>
</dbReference>
<evidence type="ECO:0000256" key="1">
    <source>
        <dbReference type="SAM" id="MobiDB-lite"/>
    </source>
</evidence>
<dbReference type="OrthoDB" id="426718at2759"/>
<dbReference type="InterPro" id="IPR002921">
    <property type="entry name" value="Fungal_lipase-type"/>
</dbReference>
<sequence length="1117" mass="132337">MLPCVIISFLYLFYLTYIFKVVIIYCDSSFNRKNIKGHTFDSSSEYIHILRGSQPFFSKKILNKKILKTPGDKRGNYEKKHNAAQETKNDHLKKERKVVQTIKGKQDGQAINEKRDGQAINERQDGQIINEKKDGQIINEKDGQIINEKKDGQIINEKQDGQTTNENNDSISIMYESKNNIEENSKESISLTPYGQESVVKKNELIKEEENNEEKTGAIYVDILNNNNNNNEYEHNSVIINNEQQHENVVDTEKYNNYNKNKEEIINKKETYAQKDEKIDELNNDKTEEEKHIPTESVNNIKKESDINEQIDDTSNNDNNSDNKKDTDEGKQKENDTNVQEECVQENVINYDKEREQKYEIAINNLIKYHKELTDDDDDDDEEEEEEEENENENNEINGVYRKIDESNENEKERDSYSKRNYPNIYVKYKDDLEFYNAKLKENDLDEFYDYIIGRRNLINITYKNEYALKLKYHKGYTTSLYNLYVVNELKLSDNMYSNFTSPLEEDDNPTLQEASYYADLSKIDIDPTVFKEYFLKVNQCDGDYLPLKNTLVEKICHLSHHLRKHPYVNKIKITNQKSMLYRIFLKVMKSFKNLSVQQCIRNVDESNLLDILFLFNEEIVKESKKELNLGKCVNNMIARNKDWYNLINLITLALLGCVTYYKEHYYLNKEEVEEMKATKKVVDLPIFDFFNEKVMDIFVPVDLETKIDIDLVEDVTKPTERRRKIFQTWYMAYLFIHKIYLISKMWNIVKNWEAADFVPNPWYVEHIGSALIPHIMNLHKIEDDEYTFFRYIDQVQFFMSLKRSKNFPISNYDKKNYHIVEQIITFQGTSSPSIWLTNLIYELTPYPFLSKGRLHKGYLFMFEQTVKPYLDGLKKVLLNELKNKSKYTSETPYAIIFTGHSFGAALAQISSFYFSKIMDLKNRTNLKLYSITFGLPTYQDSTFYEDFRNSGVIINNININHDPVRVIMAVPGINDFVNHDEERKLMINFEVEQLKKLNYDFGKSVFNAVEFFNVKNHQRSMLYVFAKYIFNKNVFLELGELHILQTHYYFYYVFLTLLSGWVNEADWGSYFMVPFFLFENIDFSHNELMNKCKEFHKKYNGEMVKKLPNNENCDDN</sequence>
<evidence type="ECO:0000259" key="3">
    <source>
        <dbReference type="Pfam" id="PF01764"/>
    </source>
</evidence>
<feature type="compositionally biased region" description="Basic and acidic residues" evidence="1">
    <location>
        <begin position="402"/>
        <end position="417"/>
    </location>
</feature>
<evidence type="ECO:0000313" key="5">
    <source>
        <dbReference type="Proteomes" id="UP000019114"/>
    </source>
</evidence>
<feature type="compositionally biased region" description="Basic and acidic residues" evidence="1">
    <location>
        <begin position="277"/>
        <end position="294"/>
    </location>
</feature>
<feature type="region of interest" description="Disordered" evidence="1">
    <location>
        <begin position="374"/>
        <end position="417"/>
    </location>
</feature>
<proteinExistence type="predicted"/>
<evidence type="ECO:0000313" key="4">
    <source>
        <dbReference type="EMBL" id="ETW40021.1"/>
    </source>
</evidence>
<keyword evidence="2" id="KW-1133">Transmembrane helix</keyword>
<feature type="compositionally biased region" description="Basic and acidic residues" evidence="1">
    <location>
        <begin position="112"/>
        <end position="139"/>
    </location>
</feature>
<feature type="compositionally biased region" description="Basic and acidic residues" evidence="1">
    <location>
        <begin position="72"/>
        <end position="93"/>
    </location>
</feature>
<feature type="compositionally biased region" description="Basic and acidic residues" evidence="1">
    <location>
        <begin position="321"/>
        <end position="336"/>
    </location>
</feature>
<dbReference type="Gene3D" id="3.40.50.1820">
    <property type="entry name" value="alpha/beta hydrolase"/>
    <property type="match status" value="1"/>
</dbReference>
<feature type="region of interest" description="Disordered" evidence="1">
    <location>
        <begin position="72"/>
        <end position="139"/>
    </location>
</feature>
<dbReference type="InterPro" id="IPR051218">
    <property type="entry name" value="Sec_MonoDiacylglyc_Lipase"/>
</dbReference>
<reference evidence="4 5" key="2">
    <citation type="submission" date="2013-02" db="EMBL/GenBank/DDBJ databases">
        <title>The Genome Sequence of Plasmodium falciparum NF135/5.C10.</title>
        <authorList>
            <consortium name="The Broad Institute Genome Sequencing Platform"/>
            <consortium name="The Broad Institute Genome Sequencing Center for Infectious Disease"/>
            <person name="Neafsey D."/>
            <person name="Cheeseman I."/>
            <person name="Volkman S."/>
            <person name="Adams J."/>
            <person name="Walker B."/>
            <person name="Young S.K."/>
            <person name="Zeng Q."/>
            <person name="Gargeya S."/>
            <person name="Fitzgerald M."/>
            <person name="Haas B."/>
            <person name="Abouelleil A."/>
            <person name="Alvarado L."/>
            <person name="Arachchi H.M."/>
            <person name="Berlin A.M."/>
            <person name="Chapman S.B."/>
            <person name="Dewar J."/>
            <person name="Goldberg J."/>
            <person name="Griggs A."/>
            <person name="Gujja S."/>
            <person name="Hansen M."/>
            <person name="Howarth C."/>
            <person name="Imamovic A."/>
            <person name="Larimer J."/>
            <person name="McCowan C."/>
            <person name="Murphy C."/>
            <person name="Neiman D."/>
            <person name="Pearson M."/>
            <person name="Priest M."/>
            <person name="Roberts A."/>
            <person name="Saif S."/>
            <person name="Shea T."/>
            <person name="Sisk P."/>
            <person name="Sykes S."/>
            <person name="Wortman J."/>
            <person name="Nusbaum C."/>
            <person name="Birren B."/>
        </authorList>
    </citation>
    <scope>NUCLEOTIDE SEQUENCE [LARGE SCALE GENOMIC DNA]</scope>
    <source>
        <strain evidence="4 5">NF135/5.C10</strain>
    </source>
</reference>
<feature type="domain" description="Fungal lipase-type" evidence="3">
    <location>
        <begin position="825"/>
        <end position="966"/>
    </location>
</feature>
<dbReference type="PANTHER" id="PTHR45856:SF11">
    <property type="entry name" value="FUNGAL LIPASE-LIKE DOMAIN-CONTAINING PROTEIN"/>
    <property type="match status" value="1"/>
</dbReference>
<dbReference type="GO" id="GO:0006629">
    <property type="term" value="P:lipid metabolic process"/>
    <property type="evidence" value="ECO:0007669"/>
    <property type="project" value="InterPro"/>
</dbReference>
<dbReference type="Pfam" id="PF01764">
    <property type="entry name" value="Lipase_3"/>
    <property type="match status" value="1"/>
</dbReference>
<feature type="region of interest" description="Disordered" evidence="1">
    <location>
        <begin position="277"/>
        <end position="341"/>
    </location>
</feature>
<dbReference type="InterPro" id="IPR029058">
    <property type="entry name" value="AB_hydrolase_fold"/>
</dbReference>
<dbReference type="PANTHER" id="PTHR45856">
    <property type="entry name" value="ALPHA/BETA-HYDROLASES SUPERFAMILY PROTEIN"/>
    <property type="match status" value="1"/>
</dbReference>
<reference evidence="4 5" key="1">
    <citation type="submission" date="2013-02" db="EMBL/GenBank/DDBJ databases">
        <title>The Genome Annotation of Plasmodium falciparum NF135/5.C10.</title>
        <authorList>
            <consortium name="The Broad Institute Genome Sequencing Platform"/>
            <consortium name="The Broad Institute Genome Sequencing Center for Infectious Disease"/>
            <person name="Neafsey D."/>
            <person name="Hoffman S."/>
            <person name="Volkman S."/>
            <person name="Rosenthal P."/>
            <person name="Walker B."/>
            <person name="Young S.K."/>
            <person name="Zeng Q."/>
            <person name="Gargeya S."/>
            <person name="Fitzgerald M."/>
            <person name="Haas B."/>
            <person name="Abouelleil A."/>
            <person name="Allen A.W."/>
            <person name="Alvarado L."/>
            <person name="Arachchi H.M."/>
            <person name="Berlin A.M."/>
            <person name="Chapman S.B."/>
            <person name="Gainer-Dewar J."/>
            <person name="Goldberg J."/>
            <person name="Griggs A."/>
            <person name="Gujja S."/>
            <person name="Hansen M."/>
            <person name="Howarth C."/>
            <person name="Imamovic A."/>
            <person name="Ireland A."/>
            <person name="Larimer J."/>
            <person name="McCowan C."/>
            <person name="Murphy C."/>
            <person name="Pearson M."/>
            <person name="Poon T.W."/>
            <person name="Priest M."/>
            <person name="Roberts A."/>
            <person name="Saif S."/>
            <person name="Shea T."/>
            <person name="Sisk P."/>
            <person name="Sykes S."/>
            <person name="Wortman J."/>
            <person name="Nusbaum C."/>
            <person name="Birren B."/>
        </authorList>
    </citation>
    <scope>NUCLEOTIDE SEQUENCE [LARGE SCALE GENOMIC DNA]</scope>
    <source>
        <strain evidence="4 5">NF135/5.C10</strain>
    </source>
</reference>
<gene>
    <name evidence="4" type="ORF">PFNF135_06047</name>
</gene>
<dbReference type="AlphaFoldDB" id="W4I8K1"/>
<organism evidence="4 5">
    <name type="scientific">Plasmodium falciparum NF135/5.C10</name>
    <dbReference type="NCBI Taxonomy" id="1036726"/>
    <lineage>
        <taxon>Eukaryota</taxon>
        <taxon>Sar</taxon>
        <taxon>Alveolata</taxon>
        <taxon>Apicomplexa</taxon>
        <taxon>Aconoidasida</taxon>
        <taxon>Haemosporida</taxon>
        <taxon>Plasmodiidae</taxon>
        <taxon>Plasmodium</taxon>
        <taxon>Plasmodium (Laverania)</taxon>
    </lineage>
</organism>
<protein>
    <recommendedName>
        <fullName evidence="3">Fungal lipase-type domain-containing protein</fullName>
    </recommendedName>
</protein>
<feature type="transmembrane region" description="Helical" evidence="2">
    <location>
        <begin position="6"/>
        <end position="26"/>
    </location>
</feature>